<accession>A0A7W7MI25</accession>
<gene>
    <name evidence="2" type="ORF">BJ964_005230</name>
</gene>
<dbReference type="EMBL" id="JACHNC010000001">
    <property type="protein sequence ID" value="MBB4751069.1"/>
    <property type="molecule type" value="Genomic_DNA"/>
</dbReference>
<evidence type="ECO:0000256" key="1">
    <source>
        <dbReference type="SAM" id="MobiDB-lite"/>
    </source>
</evidence>
<dbReference type="AlphaFoldDB" id="A0A7W7MI25"/>
<proteinExistence type="predicted"/>
<comment type="caution">
    <text evidence="2">The sequence shown here is derived from an EMBL/GenBank/DDBJ whole genome shotgun (WGS) entry which is preliminary data.</text>
</comment>
<reference evidence="2 3" key="1">
    <citation type="submission" date="2020-08" db="EMBL/GenBank/DDBJ databases">
        <title>Sequencing the genomes of 1000 actinobacteria strains.</title>
        <authorList>
            <person name="Klenk H.-P."/>
        </authorList>
    </citation>
    <scope>NUCLEOTIDE SEQUENCE [LARGE SCALE GENOMIC DNA]</scope>
    <source>
        <strain evidence="2 3">DSM 43150</strain>
    </source>
</reference>
<dbReference type="Proteomes" id="UP000590511">
    <property type="component" value="Unassembled WGS sequence"/>
</dbReference>
<name>A0A7W7MI25_9ACTN</name>
<organism evidence="2 3">
    <name type="scientific">Actinoplanes lobatus</name>
    <dbReference type="NCBI Taxonomy" id="113568"/>
    <lineage>
        <taxon>Bacteria</taxon>
        <taxon>Bacillati</taxon>
        <taxon>Actinomycetota</taxon>
        <taxon>Actinomycetes</taxon>
        <taxon>Micromonosporales</taxon>
        <taxon>Micromonosporaceae</taxon>
        <taxon>Actinoplanes</taxon>
    </lineage>
</organism>
<evidence type="ECO:0000313" key="2">
    <source>
        <dbReference type="EMBL" id="MBB4751069.1"/>
    </source>
</evidence>
<dbReference type="RefSeq" id="WP_262480354.1">
    <property type="nucleotide sequence ID" value="NZ_BOMP01000146.1"/>
</dbReference>
<sequence>MNDHLTQLHVVLTARLQTGPRDELAGGATTGTSDPARTAPDGPP</sequence>
<evidence type="ECO:0000313" key="3">
    <source>
        <dbReference type="Proteomes" id="UP000590511"/>
    </source>
</evidence>
<feature type="region of interest" description="Disordered" evidence="1">
    <location>
        <begin position="16"/>
        <end position="44"/>
    </location>
</feature>
<protein>
    <submittedName>
        <fullName evidence="2">Uncharacterized protein</fullName>
    </submittedName>
</protein>